<feature type="chain" id="PRO_5040993697" evidence="2">
    <location>
        <begin position="28"/>
        <end position="243"/>
    </location>
</feature>
<keyword evidence="5" id="KW-1185">Reference proteome</keyword>
<proteinExistence type="predicted"/>
<gene>
    <name evidence="3" type="ORF">L0661_25005</name>
    <name evidence="4" type="ORF">NFI80_18655</name>
</gene>
<protein>
    <submittedName>
        <fullName evidence="3">Uncharacterized protein</fullName>
    </submittedName>
</protein>
<dbReference type="Proteomes" id="UP001055420">
    <property type="component" value="Chromosome"/>
</dbReference>
<keyword evidence="2" id="KW-0732">Signal</keyword>
<evidence type="ECO:0000256" key="1">
    <source>
        <dbReference type="SAM" id="Phobius"/>
    </source>
</evidence>
<evidence type="ECO:0000313" key="3">
    <source>
        <dbReference type="EMBL" id="MCF2501601.1"/>
    </source>
</evidence>
<sequence length="243" mass="26616">MHLHTFIKPSLVLGVVLSLIVTSSSWAQSPKNDVIVKRDSSKIQALITQMSYEKINYRDLGTADSAKSYIYLDNVARVILKTGKIIHVRDSVLIGHVPPDSVGQYADMANLPTDKFERSVVMANSDQLRDKYRYHHDRSMDGKTGAIVFTSFAAASLVSGVIIAGSGTSPDNKTIGNSLAIAGPVLGVGLGLIGFRNYKFHRKKAEKVKTELLRRNQSLSILTVSPNLDPFNKSGQLSLRLSF</sequence>
<keyword evidence="1" id="KW-1133">Transmembrane helix</keyword>
<dbReference type="EMBL" id="JAKFFV010000023">
    <property type="protein sequence ID" value="MCF2501601.1"/>
    <property type="molecule type" value="Genomic_DNA"/>
</dbReference>
<evidence type="ECO:0000256" key="2">
    <source>
        <dbReference type="SAM" id="SignalP"/>
    </source>
</evidence>
<name>A0A9X1QHD1_9BACT</name>
<organism evidence="3 6">
    <name type="scientific">Dyadobacter chenhuakuii</name>
    <dbReference type="NCBI Taxonomy" id="2909339"/>
    <lineage>
        <taxon>Bacteria</taxon>
        <taxon>Pseudomonadati</taxon>
        <taxon>Bacteroidota</taxon>
        <taxon>Cytophagia</taxon>
        <taxon>Cytophagales</taxon>
        <taxon>Spirosomataceae</taxon>
        <taxon>Dyadobacter</taxon>
    </lineage>
</organism>
<keyword evidence="1" id="KW-0472">Membrane</keyword>
<accession>A0A9X1QHD1</accession>
<feature type="signal peptide" evidence="2">
    <location>
        <begin position="1"/>
        <end position="27"/>
    </location>
</feature>
<keyword evidence="1" id="KW-0812">Transmembrane</keyword>
<evidence type="ECO:0000313" key="6">
    <source>
        <dbReference type="Proteomes" id="UP001139411"/>
    </source>
</evidence>
<evidence type="ECO:0000313" key="4">
    <source>
        <dbReference type="EMBL" id="USJ29883.1"/>
    </source>
</evidence>
<dbReference type="AlphaFoldDB" id="A0A9X1QHD1"/>
<dbReference type="RefSeq" id="WP_235166460.1">
    <property type="nucleotide sequence ID" value="NZ_CP098805.1"/>
</dbReference>
<dbReference type="EMBL" id="CP098805">
    <property type="protein sequence ID" value="USJ29883.1"/>
    <property type="molecule type" value="Genomic_DNA"/>
</dbReference>
<evidence type="ECO:0000313" key="5">
    <source>
        <dbReference type="Proteomes" id="UP001055420"/>
    </source>
</evidence>
<feature type="transmembrane region" description="Helical" evidence="1">
    <location>
        <begin position="175"/>
        <end position="195"/>
    </location>
</feature>
<dbReference type="Proteomes" id="UP001139411">
    <property type="component" value="Unassembled WGS sequence"/>
</dbReference>
<reference evidence="3" key="1">
    <citation type="submission" date="2022-01" db="EMBL/GenBank/DDBJ databases">
        <title>Novel species in genus Dyadobacter.</title>
        <authorList>
            <person name="Ma C."/>
        </authorList>
    </citation>
    <scope>NUCLEOTIDE SEQUENCE</scope>
    <source>
        <strain evidence="4">CY22</strain>
        <strain evidence="3">CY357</strain>
    </source>
</reference>